<dbReference type="AlphaFoldDB" id="A0A6A6X5A2"/>
<evidence type="ECO:0000256" key="1">
    <source>
        <dbReference type="ARBA" id="ARBA00004123"/>
    </source>
</evidence>
<keyword evidence="2" id="KW-0539">Nucleus</keyword>
<reference evidence="4" key="1">
    <citation type="journal article" date="2020" name="Stud. Mycol.">
        <title>101 Dothideomycetes genomes: a test case for predicting lifestyles and emergence of pathogens.</title>
        <authorList>
            <person name="Haridas S."/>
            <person name="Albert R."/>
            <person name="Binder M."/>
            <person name="Bloem J."/>
            <person name="Labutti K."/>
            <person name="Salamov A."/>
            <person name="Andreopoulos B."/>
            <person name="Baker S."/>
            <person name="Barry K."/>
            <person name="Bills G."/>
            <person name="Bluhm B."/>
            <person name="Cannon C."/>
            <person name="Castanera R."/>
            <person name="Culley D."/>
            <person name="Daum C."/>
            <person name="Ezra D."/>
            <person name="Gonzalez J."/>
            <person name="Henrissat B."/>
            <person name="Kuo A."/>
            <person name="Liang C."/>
            <person name="Lipzen A."/>
            <person name="Lutzoni F."/>
            <person name="Magnuson J."/>
            <person name="Mondo S."/>
            <person name="Nolan M."/>
            <person name="Ohm R."/>
            <person name="Pangilinan J."/>
            <person name="Park H.-J."/>
            <person name="Ramirez L."/>
            <person name="Alfaro M."/>
            <person name="Sun H."/>
            <person name="Tritt A."/>
            <person name="Yoshinaga Y."/>
            <person name="Zwiers L.-H."/>
            <person name="Turgeon B."/>
            <person name="Goodwin S."/>
            <person name="Spatafora J."/>
            <person name="Crous P."/>
            <person name="Grigoriev I."/>
        </authorList>
    </citation>
    <scope>NUCLEOTIDE SEQUENCE</scope>
    <source>
        <strain evidence="4">CBS 109.77</strain>
    </source>
</reference>
<feature type="domain" description="ELYS-like" evidence="3">
    <location>
        <begin position="45"/>
        <end position="277"/>
    </location>
</feature>
<dbReference type="OrthoDB" id="20729at2759"/>
<protein>
    <recommendedName>
        <fullName evidence="3">ELYS-like domain-containing protein</fullName>
    </recommendedName>
</protein>
<dbReference type="InterPro" id="IPR025151">
    <property type="entry name" value="ELYS_dom"/>
</dbReference>
<evidence type="ECO:0000313" key="5">
    <source>
        <dbReference type="Proteomes" id="UP000799757"/>
    </source>
</evidence>
<sequence length="341" mass="39060">MLDILEFEAVFHAPTDDEDEGCLLEYTDGLVSGINENRHILGGRTFFERLLELLQIKWRNIYPPSSKEQLRELHKRIASAPISLHYKHCILFYMLKDLSQLHHGPEDLATAFASNVHLEKRFWTFIEGLWELDHLQFETAVGNLTHPSIIPTFPDEIMSTLLNRRHYGAPVHESDVLPLAYYNCAHPPLAKDDVKTEFIRYMAERNVTETFFWIRARPEHEQKALLEILLDEILERSPSGGSDQEGVYSREEKAMEFVGLPLDDAEERWVDAFLTEGPGRNLRGGPDTAILRRIAMGRLQPVAADVTTKGRKHGQVNWDLLKDGLKRGLGPRKDDESPFVA</sequence>
<comment type="subcellular location">
    <subcellularLocation>
        <location evidence="1">Nucleus</location>
    </subcellularLocation>
</comment>
<name>A0A6A6X5A2_9PLEO</name>
<evidence type="ECO:0000313" key="4">
    <source>
        <dbReference type="EMBL" id="KAF2791354.1"/>
    </source>
</evidence>
<dbReference type="Pfam" id="PF13934">
    <property type="entry name" value="ELYS"/>
    <property type="match status" value="1"/>
</dbReference>
<organism evidence="4 5">
    <name type="scientific">Melanomma pulvis-pyrius CBS 109.77</name>
    <dbReference type="NCBI Taxonomy" id="1314802"/>
    <lineage>
        <taxon>Eukaryota</taxon>
        <taxon>Fungi</taxon>
        <taxon>Dikarya</taxon>
        <taxon>Ascomycota</taxon>
        <taxon>Pezizomycotina</taxon>
        <taxon>Dothideomycetes</taxon>
        <taxon>Pleosporomycetidae</taxon>
        <taxon>Pleosporales</taxon>
        <taxon>Melanommataceae</taxon>
        <taxon>Melanomma</taxon>
    </lineage>
</organism>
<dbReference type="EMBL" id="MU002023">
    <property type="protein sequence ID" value="KAF2791354.1"/>
    <property type="molecule type" value="Genomic_DNA"/>
</dbReference>
<proteinExistence type="predicted"/>
<gene>
    <name evidence="4" type="ORF">K505DRAFT_280846</name>
</gene>
<accession>A0A6A6X5A2</accession>
<evidence type="ECO:0000256" key="2">
    <source>
        <dbReference type="ARBA" id="ARBA00023242"/>
    </source>
</evidence>
<evidence type="ECO:0000259" key="3">
    <source>
        <dbReference type="Pfam" id="PF13934"/>
    </source>
</evidence>
<keyword evidence="5" id="KW-1185">Reference proteome</keyword>
<dbReference type="Proteomes" id="UP000799757">
    <property type="component" value="Unassembled WGS sequence"/>
</dbReference>
<dbReference type="GO" id="GO:0005634">
    <property type="term" value="C:nucleus"/>
    <property type="evidence" value="ECO:0007669"/>
    <property type="project" value="UniProtKB-SubCell"/>
</dbReference>